<evidence type="ECO:0000313" key="7">
    <source>
        <dbReference type="EMBL" id="GES21391.1"/>
    </source>
</evidence>
<dbReference type="InterPro" id="IPR011701">
    <property type="entry name" value="MFS"/>
</dbReference>
<keyword evidence="4 6" id="KW-1133">Transmembrane helix</keyword>
<feature type="transmembrane region" description="Helical" evidence="6">
    <location>
        <begin position="259"/>
        <end position="283"/>
    </location>
</feature>
<dbReference type="CDD" id="cd06173">
    <property type="entry name" value="MFS_MefA_like"/>
    <property type="match status" value="1"/>
</dbReference>
<dbReference type="InterPro" id="IPR036259">
    <property type="entry name" value="MFS_trans_sf"/>
</dbReference>
<feature type="transmembrane region" description="Helical" evidence="6">
    <location>
        <begin position="164"/>
        <end position="183"/>
    </location>
</feature>
<evidence type="ECO:0000256" key="4">
    <source>
        <dbReference type="ARBA" id="ARBA00022989"/>
    </source>
</evidence>
<dbReference type="OrthoDB" id="3542743at2"/>
<evidence type="ECO:0000313" key="8">
    <source>
        <dbReference type="Proteomes" id="UP000377595"/>
    </source>
</evidence>
<dbReference type="PANTHER" id="PTHR23513:SF6">
    <property type="entry name" value="MAJOR FACILITATOR SUPERFAMILY ASSOCIATED DOMAIN-CONTAINING PROTEIN"/>
    <property type="match status" value="1"/>
</dbReference>
<name>A0A5M3XP18_9ACTN</name>
<protein>
    <submittedName>
        <fullName evidence="7">MFS transporter</fullName>
    </submittedName>
</protein>
<keyword evidence="8" id="KW-1185">Reference proteome</keyword>
<organism evidence="7 8">
    <name type="scientific">Acrocarpospora pleiomorpha</name>
    <dbReference type="NCBI Taxonomy" id="90975"/>
    <lineage>
        <taxon>Bacteria</taxon>
        <taxon>Bacillati</taxon>
        <taxon>Actinomycetota</taxon>
        <taxon>Actinomycetes</taxon>
        <taxon>Streptosporangiales</taxon>
        <taxon>Streptosporangiaceae</taxon>
        <taxon>Acrocarpospora</taxon>
    </lineage>
</organism>
<dbReference type="Pfam" id="PF07690">
    <property type="entry name" value="MFS_1"/>
    <property type="match status" value="1"/>
</dbReference>
<evidence type="ECO:0000256" key="1">
    <source>
        <dbReference type="ARBA" id="ARBA00004651"/>
    </source>
</evidence>
<comment type="subcellular location">
    <subcellularLocation>
        <location evidence="1">Cell membrane</location>
        <topology evidence="1">Multi-pass membrane protein</topology>
    </subcellularLocation>
</comment>
<proteinExistence type="predicted"/>
<feature type="transmembrane region" description="Helical" evidence="6">
    <location>
        <begin position="233"/>
        <end position="253"/>
    </location>
</feature>
<keyword evidence="3 6" id="KW-0812">Transmembrane</keyword>
<evidence type="ECO:0000256" key="2">
    <source>
        <dbReference type="ARBA" id="ARBA00022475"/>
    </source>
</evidence>
<dbReference type="GO" id="GO:0005886">
    <property type="term" value="C:plasma membrane"/>
    <property type="evidence" value="ECO:0007669"/>
    <property type="project" value="UniProtKB-SubCell"/>
</dbReference>
<dbReference type="PANTHER" id="PTHR23513">
    <property type="entry name" value="INTEGRAL MEMBRANE EFFLUX PROTEIN-RELATED"/>
    <property type="match status" value="1"/>
</dbReference>
<sequence>MRRQRKQFIRAVCSVATSTLGSRAIGITYPLLALSVTQSPMLVGWVTFALTVPGLLFYMPAGVLADRTDPRSIMLFTETVRGLAVLSVLGAIAIGQVTAAHIIVAAFVEGALWVTYSLAETALFSTLISPNSAPALLATAETGVHFAVLAGRPLGGLFFGLGQLWAFLLNAGIFALSSAFLSGEAHTRKPRRQRFRVLKEIGRGVRQLATGPLSADMVSGFRELCGHLFLRRAMLVTAVTNLAINTVIIIFMAESIGLSSILVGLVLAAGGIGGAIGSSLARLPSIQRLFKPESHTLYAQLWIWVLALFIATWGEPASYAIATVLTGCTGALVNVSIRTYEIRSVDRQKLARVVSVHRLMAHGAVCLAAPLGGLLAARLTAQQATAAVFWVTVAFAAVTSVAMVMSRLGMRRRAAQPGRALS</sequence>
<feature type="transmembrane region" description="Helical" evidence="6">
    <location>
        <begin position="387"/>
        <end position="405"/>
    </location>
</feature>
<keyword evidence="5 6" id="KW-0472">Membrane</keyword>
<feature type="transmembrane region" description="Helical" evidence="6">
    <location>
        <begin position="319"/>
        <end position="338"/>
    </location>
</feature>
<dbReference type="EMBL" id="BLAF01000023">
    <property type="protein sequence ID" value="GES21391.1"/>
    <property type="molecule type" value="Genomic_DNA"/>
</dbReference>
<dbReference type="GO" id="GO:0022857">
    <property type="term" value="F:transmembrane transporter activity"/>
    <property type="evidence" value="ECO:0007669"/>
    <property type="project" value="InterPro"/>
</dbReference>
<accession>A0A5M3XP18</accession>
<feature type="transmembrane region" description="Helical" evidence="6">
    <location>
        <begin position="295"/>
        <end position="313"/>
    </location>
</feature>
<dbReference type="AlphaFoldDB" id="A0A5M3XP18"/>
<comment type="caution">
    <text evidence="7">The sequence shown here is derived from an EMBL/GenBank/DDBJ whole genome shotgun (WGS) entry which is preliminary data.</text>
</comment>
<evidence type="ECO:0000256" key="5">
    <source>
        <dbReference type="ARBA" id="ARBA00023136"/>
    </source>
</evidence>
<evidence type="ECO:0000256" key="3">
    <source>
        <dbReference type="ARBA" id="ARBA00022692"/>
    </source>
</evidence>
<evidence type="ECO:0000256" key="6">
    <source>
        <dbReference type="SAM" id="Phobius"/>
    </source>
</evidence>
<dbReference type="Proteomes" id="UP000377595">
    <property type="component" value="Unassembled WGS sequence"/>
</dbReference>
<feature type="transmembrane region" description="Helical" evidence="6">
    <location>
        <begin position="42"/>
        <end position="61"/>
    </location>
</feature>
<reference evidence="7 8" key="1">
    <citation type="submission" date="2019-10" db="EMBL/GenBank/DDBJ databases">
        <title>Whole genome shotgun sequence of Acrocarpospora pleiomorpha NBRC 16267.</title>
        <authorList>
            <person name="Ichikawa N."/>
            <person name="Kimura A."/>
            <person name="Kitahashi Y."/>
            <person name="Komaki H."/>
            <person name="Oguchi A."/>
        </authorList>
    </citation>
    <scope>NUCLEOTIDE SEQUENCE [LARGE SCALE GENOMIC DNA]</scope>
    <source>
        <strain evidence="7 8">NBRC 16267</strain>
    </source>
</reference>
<dbReference type="Gene3D" id="1.20.1250.20">
    <property type="entry name" value="MFS general substrate transporter like domains"/>
    <property type="match status" value="1"/>
</dbReference>
<feature type="transmembrane region" description="Helical" evidence="6">
    <location>
        <begin position="82"/>
        <end position="108"/>
    </location>
</feature>
<dbReference type="SUPFAM" id="SSF103473">
    <property type="entry name" value="MFS general substrate transporter"/>
    <property type="match status" value="1"/>
</dbReference>
<feature type="transmembrane region" description="Helical" evidence="6">
    <location>
        <begin position="359"/>
        <end position="381"/>
    </location>
</feature>
<keyword evidence="2" id="KW-1003">Cell membrane</keyword>
<dbReference type="RefSeq" id="WP_155346388.1">
    <property type="nucleotide sequence ID" value="NZ_BAAAHM010000019.1"/>
</dbReference>
<gene>
    <name evidence="7" type="ORF">Aple_042870</name>
</gene>